<reference evidence="2" key="1">
    <citation type="submission" date="2016-06" db="EMBL/GenBank/DDBJ databases">
        <authorList>
            <person name="Varghese N."/>
            <person name="Submissions Spin"/>
        </authorList>
    </citation>
    <scope>NUCLEOTIDE SEQUENCE [LARGE SCALE GENOMIC DNA]</scope>
    <source>
        <strain evidence="2">DSM 44983</strain>
    </source>
</reference>
<dbReference type="InterPro" id="IPR006037">
    <property type="entry name" value="RCK_C"/>
</dbReference>
<dbReference type="GO" id="GO:0008324">
    <property type="term" value="F:monoatomic cation transmembrane transporter activity"/>
    <property type="evidence" value="ECO:0007669"/>
    <property type="project" value="InterPro"/>
</dbReference>
<dbReference type="InterPro" id="IPR036721">
    <property type="entry name" value="RCK_C_sf"/>
</dbReference>
<gene>
    <name evidence="1" type="ORF">GA0070623_0527</name>
</gene>
<dbReference type="SUPFAM" id="SSF116726">
    <property type="entry name" value="TrkA C-terminal domain-like"/>
    <property type="match status" value="1"/>
</dbReference>
<accession>A0A109IN10</accession>
<protein>
    <submittedName>
        <fullName evidence="1">TrkA domain protein</fullName>
    </submittedName>
</protein>
<dbReference type="GO" id="GO:0006813">
    <property type="term" value="P:potassium ion transport"/>
    <property type="evidence" value="ECO:0007669"/>
    <property type="project" value="InterPro"/>
</dbReference>
<proteinExistence type="predicted"/>
<organism evidence="1 2">
    <name type="scientific">Micromonospora rifamycinica</name>
    <dbReference type="NCBI Taxonomy" id="291594"/>
    <lineage>
        <taxon>Bacteria</taxon>
        <taxon>Bacillati</taxon>
        <taxon>Actinomycetota</taxon>
        <taxon>Actinomycetes</taxon>
        <taxon>Micromonosporales</taxon>
        <taxon>Micromonosporaceae</taxon>
        <taxon>Micromonospora</taxon>
    </lineage>
</organism>
<evidence type="ECO:0000313" key="2">
    <source>
        <dbReference type="Proteomes" id="UP000198226"/>
    </source>
</evidence>
<dbReference type="EMBL" id="LT607752">
    <property type="protein sequence ID" value="SCG39246.1"/>
    <property type="molecule type" value="Genomic_DNA"/>
</dbReference>
<name>A0A109IN10_9ACTN</name>
<dbReference type="InterPro" id="IPR058776">
    <property type="entry name" value="KhtT-like_N"/>
</dbReference>
<evidence type="ECO:0000313" key="1">
    <source>
        <dbReference type="EMBL" id="SCG39246.1"/>
    </source>
</evidence>
<dbReference type="OrthoDB" id="3540322at2"/>
<dbReference type="RefSeq" id="WP_067303865.1">
    <property type="nucleotide sequence ID" value="NZ_LRMV01000019.1"/>
</dbReference>
<dbReference type="Pfam" id="PF25991">
    <property type="entry name" value="KhtT_N"/>
    <property type="match status" value="1"/>
</dbReference>
<dbReference type="Gene3D" id="3.30.70.1450">
    <property type="entry name" value="Regulator of K+ conductance, C-terminal domain"/>
    <property type="match status" value="1"/>
</dbReference>
<keyword evidence="2" id="KW-1185">Reference proteome</keyword>
<dbReference type="Proteomes" id="UP000198226">
    <property type="component" value="Chromosome I"/>
</dbReference>
<dbReference type="PROSITE" id="PS51202">
    <property type="entry name" value="RCK_C"/>
    <property type="match status" value="1"/>
</dbReference>
<sequence length="159" mass="16595">MRFERTVLPGVGLCQRFATTNGQWASVISHPGGRRDIVIYHPEDGDTALGTLVLDQAEAQAVAAVLNQAVTVDHLAELERQLPGVTVVRIPVAVDSVGDGKRWRDTGLSGRPLSLLAVVRAGRVVPTPGDDFVLLAGDEVAVAGTEAATTTAADVLAGH</sequence>
<dbReference type="AlphaFoldDB" id="A0A109IN10"/>